<evidence type="ECO:0000313" key="5">
    <source>
        <dbReference type="Proteomes" id="UP000502504"/>
    </source>
</evidence>
<reference evidence="3 5" key="2">
    <citation type="submission" date="2020-03" db="EMBL/GenBank/DDBJ databases">
        <title>Is there a link between lipid content and antibiotic production in Streptomyces?</title>
        <authorList>
            <person name="David M."/>
            <person name="Lejeune C."/>
            <person name="Abreu S."/>
            <person name="Thibessard A."/>
            <person name="Leblond P."/>
            <person name="Chaminade P."/>
            <person name="Virolle M.-J."/>
        </authorList>
    </citation>
    <scope>NUCLEOTIDE SEQUENCE [LARGE SCALE GENOMIC DNA]</scope>
    <source>
        <strain evidence="3 5">DSM 41481</strain>
    </source>
</reference>
<evidence type="ECO:0000256" key="1">
    <source>
        <dbReference type="SAM" id="MobiDB-lite"/>
    </source>
</evidence>
<proteinExistence type="predicted"/>
<feature type="region of interest" description="Disordered" evidence="1">
    <location>
        <begin position="1"/>
        <end position="20"/>
    </location>
</feature>
<organism evidence="3 5">
    <name type="scientific">Streptomyces antibioticus</name>
    <dbReference type="NCBI Taxonomy" id="1890"/>
    <lineage>
        <taxon>Bacteria</taxon>
        <taxon>Bacillati</taxon>
        <taxon>Actinomycetota</taxon>
        <taxon>Actinomycetes</taxon>
        <taxon>Kitasatosporales</taxon>
        <taxon>Streptomycetaceae</taxon>
        <taxon>Streptomyces</taxon>
    </lineage>
</organism>
<dbReference type="Proteomes" id="UP000502504">
    <property type="component" value="Chromosome"/>
</dbReference>
<dbReference type="EMBL" id="LHQL01000014">
    <property type="protein sequence ID" value="OOQ48177.1"/>
    <property type="molecule type" value="Genomic_DNA"/>
</dbReference>
<reference evidence="2 4" key="1">
    <citation type="submission" date="2015-07" db="EMBL/GenBank/DDBJ databases">
        <title>Draft Genome Sequence of Streptomyces antibioticus, IMRU 3720 reveals insights in the evolution of actinomycin biosynthetic gene clusters in Streptomyces.</title>
        <authorList>
            <person name="Crnovcic I."/>
            <person name="Ruckert C."/>
            <person name="Kalinowksi J."/>
            <person name="Keller U."/>
        </authorList>
    </citation>
    <scope>NUCLEOTIDE SEQUENCE [LARGE SCALE GENOMIC DNA]</scope>
    <source>
        <strain evidence="2 4">DSM 41481</strain>
    </source>
</reference>
<protein>
    <submittedName>
        <fullName evidence="3">Uncharacterized protein</fullName>
    </submittedName>
</protein>
<evidence type="ECO:0000313" key="3">
    <source>
        <dbReference type="EMBL" id="QIT48540.1"/>
    </source>
</evidence>
<name>A0AAE6YEK0_STRAT</name>
<sequence length="360" mass="40618">MPVAADNRGRNRDWSFRSTDPEGGFNPYGWSRGDQARFDGVWTDAGDDLVDDLIEDYGVMWPWMCPRRLLTREPTLAEEVYELARRRLIGQGHTYADRPDVVYEHAAMYGSFHAARARRSWPDARPQKCPLCATVFTAGQLNPWMVRQFGPARWCKQCCVEARNGSSGPVTADEAQQRLTTLSTHFAAAPPQDFAQRPVPLDLPDGQRDAIVGAMRTCPPAATVRGLLEAGSWVEVLRRTGLVPEAWRPARGTYCVAADGHPCRSLAERAIDDWLTRHDVEHRIEPAWPRHPEHNPHGRRRADWELPDGTYVEYAGLTSDEYVTKIRAKQQLAHEAGIRLIVITPPDLANLSELLEPWGR</sequence>
<dbReference type="EMBL" id="CP050692">
    <property type="protein sequence ID" value="QIT48540.1"/>
    <property type="molecule type" value="Genomic_DNA"/>
</dbReference>
<evidence type="ECO:0000313" key="2">
    <source>
        <dbReference type="EMBL" id="OOQ48177.1"/>
    </source>
</evidence>
<dbReference type="AlphaFoldDB" id="A0AAE6YEK0"/>
<dbReference type="Proteomes" id="UP000190306">
    <property type="component" value="Chromosome"/>
</dbReference>
<evidence type="ECO:0000313" key="4">
    <source>
        <dbReference type="Proteomes" id="UP000190306"/>
    </source>
</evidence>
<dbReference type="RefSeq" id="WP_078636685.1">
    <property type="nucleotide sequence ID" value="NZ_CM007717.1"/>
</dbReference>
<keyword evidence="4" id="KW-1185">Reference proteome</keyword>
<gene>
    <name evidence="2" type="ORF">AFM16_37030</name>
    <name evidence="3" type="ORF">HCX60_37645</name>
</gene>
<accession>A0AAE6YEK0</accession>